<gene>
    <name evidence="1" type="ORF">EXIGLDRAFT_766408</name>
</gene>
<dbReference type="OrthoDB" id="270763at2759"/>
<reference evidence="1 2" key="1">
    <citation type="journal article" date="2016" name="Mol. Biol. Evol.">
        <title>Comparative Genomics of Early-Diverging Mushroom-Forming Fungi Provides Insights into the Origins of Lignocellulose Decay Capabilities.</title>
        <authorList>
            <person name="Nagy L.G."/>
            <person name="Riley R."/>
            <person name="Tritt A."/>
            <person name="Adam C."/>
            <person name="Daum C."/>
            <person name="Floudas D."/>
            <person name="Sun H."/>
            <person name="Yadav J.S."/>
            <person name="Pangilinan J."/>
            <person name="Larsson K.H."/>
            <person name="Matsuura K."/>
            <person name="Barry K."/>
            <person name="Labutti K."/>
            <person name="Kuo R."/>
            <person name="Ohm R.A."/>
            <person name="Bhattacharya S.S."/>
            <person name="Shirouzu T."/>
            <person name="Yoshinaga Y."/>
            <person name="Martin F.M."/>
            <person name="Grigoriev I.V."/>
            <person name="Hibbett D.S."/>
        </authorList>
    </citation>
    <scope>NUCLEOTIDE SEQUENCE [LARGE SCALE GENOMIC DNA]</scope>
    <source>
        <strain evidence="1 2">HHB12029</strain>
    </source>
</reference>
<dbReference type="AlphaFoldDB" id="A0A166AUD6"/>
<dbReference type="EMBL" id="KV425960">
    <property type="protein sequence ID" value="KZV95279.1"/>
    <property type="molecule type" value="Genomic_DNA"/>
</dbReference>
<keyword evidence="2" id="KW-1185">Reference proteome</keyword>
<dbReference type="SUPFAM" id="SSF52047">
    <property type="entry name" value="RNI-like"/>
    <property type="match status" value="1"/>
</dbReference>
<evidence type="ECO:0000313" key="1">
    <source>
        <dbReference type="EMBL" id="KZV95279.1"/>
    </source>
</evidence>
<dbReference type="Proteomes" id="UP000077266">
    <property type="component" value="Unassembled WGS sequence"/>
</dbReference>
<dbReference type="InParanoid" id="A0A166AUD6"/>
<accession>A0A166AUD6</accession>
<sequence length="367" mass="41351">MTVATAAALPPELLVQVFEHTRPDAHRSLDWVPAQCTGIAAYALVCRAWAPVAQRALFRIAVPRTDSRSFLNTLQSLVAEGRDLARVVDKLVLSLGDVWDTETIATTVALCPNLRHLSIFAQSRGGSYDDLISFTAREVDVLASVQTVTHLSARIFAPGIGIVPQLLCVWPNLTYLDLRGHPPLSPSNQRFIHFVPPRLRELRLHSTYPLPIYDEATPVETLVIDGLHIPLSDFLPVLGRITKLHILVPFDMMQLDSLQHLSRMDSLQELIISADELTAPMLDAFPHHLPHLGFRLRLVLQRPDDLARLIRERRLRALRAVTIYSVEKLDGYEENKVDIVRAACVKVNVTLRMLRYEDLWDVPLVYS</sequence>
<dbReference type="InterPro" id="IPR032675">
    <property type="entry name" value="LRR_dom_sf"/>
</dbReference>
<name>A0A166AUD6_EXIGL</name>
<evidence type="ECO:0000313" key="2">
    <source>
        <dbReference type="Proteomes" id="UP000077266"/>
    </source>
</evidence>
<proteinExistence type="predicted"/>
<organism evidence="1 2">
    <name type="scientific">Exidia glandulosa HHB12029</name>
    <dbReference type="NCBI Taxonomy" id="1314781"/>
    <lineage>
        <taxon>Eukaryota</taxon>
        <taxon>Fungi</taxon>
        <taxon>Dikarya</taxon>
        <taxon>Basidiomycota</taxon>
        <taxon>Agaricomycotina</taxon>
        <taxon>Agaricomycetes</taxon>
        <taxon>Auriculariales</taxon>
        <taxon>Exidiaceae</taxon>
        <taxon>Exidia</taxon>
    </lineage>
</organism>
<protein>
    <submittedName>
        <fullName evidence="1">Uncharacterized protein</fullName>
    </submittedName>
</protein>
<dbReference type="Gene3D" id="3.80.10.10">
    <property type="entry name" value="Ribonuclease Inhibitor"/>
    <property type="match status" value="1"/>
</dbReference>